<evidence type="ECO:0000256" key="2">
    <source>
        <dbReference type="ARBA" id="ARBA00010617"/>
    </source>
</evidence>
<proteinExistence type="inferred from homology"/>
<dbReference type="EMBL" id="JAPQKR010000008">
    <property type="protein sequence ID" value="KAJ5211804.1"/>
    <property type="molecule type" value="Genomic_DNA"/>
</dbReference>
<dbReference type="SUPFAM" id="SSF48264">
    <property type="entry name" value="Cytochrome P450"/>
    <property type="match status" value="1"/>
</dbReference>
<dbReference type="PANTHER" id="PTHR46300">
    <property type="entry name" value="P450, PUTATIVE (EUROFUNG)-RELATED-RELATED"/>
    <property type="match status" value="1"/>
</dbReference>
<reference evidence="9" key="1">
    <citation type="submission" date="2022-12" db="EMBL/GenBank/DDBJ databases">
        <authorList>
            <person name="Petersen C."/>
        </authorList>
    </citation>
    <scope>NUCLEOTIDE SEQUENCE</scope>
    <source>
        <strain evidence="9">IBT 15544</strain>
    </source>
</reference>
<keyword evidence="8" id="KW-0732">Signal</keyword>
<keyword evidence="4" id="KW-0479">Metal-binding</keyword>
<dbReference type="GO" id="GO:0020037">
    <property type="term" value="F:heme binding"/>
    <property type="evidence" value="ECO:0007669"/>
    <property type="project" value="InterPro"/>
</dbReference>
<evidence type="ECO:0000256" key="4">
    <source>
        <dbReference type="ARBA" id="ARBA00022723"/>
    </source>
</evidence>
<organism evidence="9 10">
    <name type="scientific">Penicillium cinerascens</name>
    <dbReference type="NCBI Taxonomy" id="70096"/>
    <lineage>
        <taxon>Eukaryota</taxon>
        <taxon>Fungi</taxon>
        <taxon>Dikarya</taxon>
        <taxon>Ascomycota</taxon>
        <taxon>Pezizomycotina</taxon>
        <taxon>Eurotiomycetes</taxon>
        <taxon>Eurotiomycetidae</taxon>
        <taxon>Eurotiales</taxon>
        <taxon>Aspergillaceae</taxon>
        <taxon>Penicillium</taxon>
    </lineage>
</organism>
<comment type="cofactor">
    <cofactor evidence="1">
        <name>heme</name>
        <dbReference type="ChEBI" id="CHEBI:30413"/>
    </cofactor>
</comment>
<evidence type="ECO:0000313" key="9">
    <source>
        <dbReference type="EMBL" id="KAJ5211804.1"/>
    </source>
</evidence>
<sequence length="277" mass="31084">MSLLLLTAIIAVTLLVFGKKGRRGLFRLLNADDIILSSNRLKFNITYTLAYGKDPEQNDADFREILDLADGFAQALTNSTWIVDIFLILSDLPGSLAPWKKFGDKFFARTQEWFENNTSHALSANFWSWTKRVTTTEQTGSLTLTETRSLTGVLFEAGVDAVVRARKELDDVVGQSRLPTPQDVVKMPYVKGFFKEVLRCRPILQGLPHHTTAPDSYMGYEIPNGTTVLFHNWGAHQDENLYPGPALFRPECFVETPGLPLGVFGYFGEHARADTLH</sequence>
<comment type="similarity">
    <text evidence="2">Belongs to the cytochrome P450 family.</text>
</comment>
<evidence type="ECO:0000256" key="5">
    <source>
        <dbReference type="ARBA" id="ARBA00023002"/>
    </source>
</evidence>
<dbReference type="Proteomes" id="UP001150904">
    <property type="component" value="Unassembled WGS sequence"/>
</dbReference>
<reference evidence="9" key="2">
    <citation type="journal article" date="2023" name="IMA Fungus">
        <title>Comparative genomic study of the Penicillium genus elucidates a diverse pangenome and 15 lateral gene transfer events.</title>
        <authorList>
            <person name="Petersen C."/>
            <person name="Sorensen T."/>
            <person name="Nielsen M.R."/>
            <person name="Sondergaard T.E."/>
            <person name="Sorensen J.L."/>
            <person name="Fitzpatrick D.A."/>
            <person name="Frisvad J.C."/>
            <person name="Nielsen K.L."/>
        </authorList>
    </citation>
    <scope>NUCLEOTIDE SEQUENCE</scope>
    <source>
        <strain evidence="9">IBT 15544</strain>
    </source>
</reference>
<dbReference type="Pfam" id="PF00067">
    <property type="entry name" value="p450"/>
    <property type="match status" value="1"/>
</dbReference>
<accession>A0A9W9T754</accession>
<keyword evidence="5" id="KW-0560">Oxidoreductase</keyword>
<keyword evidence="7" id="KW-0503">Monooxygenase</keyword>
<feature type="signal peptide" evidence="8">
    <location>
        <begin position="1"/>
        <end position="18"/>
    </location>
</feature>
<dbReference type="GeneID" id="83177813"/>
<evidence type="ECO:0000313" key="10">
    <source>
        <dbReference type="Proteomes" id="UP001150904"/>
    </source>
</evidence>
<keyword evidence="6" id="KW-0408">Iron</keyword>
<dbReference type="AlphaFoldDB" id="A0A9W9T754"/>
<dbReference type="GO" id="GO:0005506">
    <property type="term" value="F:iron ion binding"/>
    <property type="evidence" value="ECO:0007669"/>
    <property type="project" value="InterPro"/>
</dbReference>
<dbReference type="RefSeq" id="XP_058309974.1">
    <property type="nucleotide sequence ID" value="XM_058450512.1"/>
</dbReference>
<keyword evidence="10" id="KW-1185">Reference proteome</keyword>
<dbReference type="GO" id="GO:0043386">
    <property type="term" value="P:mycotoxin biosynthetic process"/>
    <property type="evidence" value="ECO:0007669"/>
    <property type="project" value="UniProtKB-ARBA"/>
</dbReference>
<name>A0A9W9T754_9EURO</name>
<dbReference type="InterPro" id="IPR050364">
    <property type="entry name" value="Cytochrome_P450_fung"/>
</dbReference>
<evidence type="ECO:0000256" key="6">
    <source>
        <dbReference type="ARBA" id="ARBA00023004"/>
    </source>
</evidence>
<dbReference type="Gene3D" id="1.10.630.10">
    <property type="entry name" value="Cytochrome P450"/>
    <property type="match status" value="2"/>
</dbReference>
<evidence type="ECO:0000256" key="3">
    <source>
        <dbReference type="ARBA" id="ARBA00022617"/>
    </source>
</evidence>
<dbReference type="InterPro" id="IPR036396">
    <property type="entry name" value="Cyt_P450_sf"/>
</dbReference>
<keyword evidence="3" id="KW-0349">Heme</keyword>
<feature type="chain" id="PRO_5040799335" evidence="8">
    <location>
        <begin position="19"/>
        <end position="277"/>
    </location>
</feature>
<protein>
    <submittedName>
        <fullName evidence="9">Uncharacterized protein</fullName>
    </submittedName>
</protein>
<dbReference type="GO" id="GO:0016705">
    <property type="term" value="F:oxidoreductase activity, acting on paired donors, with incorporation or reduction of molecular oxygen"/>
    <property type="evidence" value="ECO:0007669"/>
    <property type="project" value="InterPro"/>
</dbReference>
<evidence type="ECO:0000256" key="7">
    <source>
        <dbReference type="ARBA" id="ARBA00023033"/>
    </source>
</evidence>
<dbReference type="InterPro" id="IPR001128">
    <property type="entry name" value="Cyt_P450"/>
</dbReference>
<dbReference type="OrthoDB" id="1470350at2759"/>
<evidence type="ECO:0000256" key="8">
    <source>
        <dbReference type="SAM" id="SignalP"/>
    </source>
</evidence>
<evidence type="ECO:0000256" key="1">
    <source>
        <dbReference type="ARBA" id="ARBA00001971"/>
    </source>
</evidence>
<dbReference type="GO" id="GO:0004497">
    <property type="term" value="F:monooxygenase activity"/>
    <property type="evidence" value="ECO:0007669"/>
    <property type="project" value="UniProtKB-KW"/>
</dbReference>
<comment type="caution">
    <text evidence="9">The sequence shown here is derived from an EMBL/GenBank/DDBJ whole genome shotgun (WGS) entry which is preliminary data.</text>
</comment>
<gene>
    <name evidence="9" type="ORF">N7498_003450</name>
</gene>
<dbReference type="PANTHER" id="PTHR46300:SF1">
    <property type="entry name" value="P450, PUTATIVE (EUROFUNG)-RELATED"/>
    <property type="match status" value="1"/>
</dbReference>